<comment type="caution">
    <text evidence="3">The sequence shown here is derived from an EMBL/GenBank/DDBJ whole genome shotgun (WGS) entry which is preliminary data.</text>
</comment>
<gene>
    <name evidence="3" type="ORF">ACFPCY_03875</name>
</gene>
<feature type="domain" description="Zinc finger CGNR" evidence="2">
    <location>
        <begin position="150"/>
        <end position="192"/>
    </location>
</feature>
<dbReference type="PANTHER" id="PTHR35525">
    <property type="entry name" value="BLL6575 PROTEIN"/>
    <property type="match status" value="1"/>
</dbReference>
<dbReference type="InterPro" id="IPR021005">
    <property type="entry name" value="Znf_CGNR"/>
</dbReference>
<organism evidence="3 4">
    <name type="scientific">Actinomadura gamaensis</name>
    <dbReference type="NCBI Taxonomy" id="1763541"/>
    <lineage>
        <taxon>Bacteria</taxon>
        <taxon>Bacillati</taxon>
        <taxon>Actinomycetota</taxon>
        <taxon>Actinomycetes</taxon>
        <taxon>Streptosporangiales</taxon>
        <taxon>Thermomonosporaceae</taxon>
        <taxon>Actinomadura</taxon>
    </lineage>
</organism>
<dbReference type="PANTHER" id="PTHR35525:SF3">
    <property type="entry name" value="BLL6575 PROTEIN"/>
    <property type="match status" value="1"/>
</dbReference>
<name>A0ABV9TQR6_9ACTN</name>
<dbReference type="InterPro" id="IPR010852">
    <property type="entry name" value="ABATE"/>
</dbReference>
<dbReference type="Proteomes" id="UP001595872">
    <property type="component" value="Unassembled WGS sequence"/>
</dbReference>
<sequence>MNDASRDAASLLRDFVNTLDVETRIDQIETPGRLDAWLREHALVPALTAPAPGTGRASGAAGATDADLALARDLREGLRTAMLGHHGPSAPLMPRSLEDAFAALPLRVTLSDGHPRLIPADHRSNQDVRAGLAHVAAAVMEAVADGTWARLKVCQESTCRWAFLDTSKNRSRAWCSMRVCGNRTKTRAYRARMRTTEETAEGTTRETAGETTQEAAGERSAEH</sequence>
<dbReference type="RefSeq" id="WP_378252143.1">
    <property type="nucleotide sequence ID" value="NZ_JBHSIT010000001.1"/>
</dbReference>
<evidence type="ECO:0000313" key="3">
    <source>
        <dbReference type="EMBL" id="MFC4906447.1"/>
    </source>
</evidence>
<dbReference type="EMBL" id="JBHSIT010000001">
    <property type="protein sequence ID" value="MFC4906447.1"/>
    <property type="molecule type" value="Genomic_DNA"/>
</dbReference>
<proteinExistence type="predicted"/>
<evidence type="ECO:0000313" key="4">
    <source>
        <dbReference type="Proteomes" id="UP001595872"/>
    </source>
</evidence>
<evidence type="ECO:0000256" key="1">
    <source>
        <dbReference type="SAM" id="MobiDB-lite"/>
    </source>
</evidence>
<feature type="region of interest" description="Disordered" evidence="1">
    <location>
        <begin position="193"/>
        <end position="223"/>
    </location>
</feature>
<dbReference type="SUPFAM" id="SSF160904">
    <property type="entry name" value="Jann2411-like"/>
    <property type="match status" value="1"/>
</dbReference>
<accession>A0ABV9TQR6</accession>
<dbReference type="Gene3D" id="1.10.3300.10">
    <property type="entry name" value="Jann2411-like domain"/>
    <property type="match status" value="1"/>
</dbReference>
<dbReference type="Pfam" id="PF07336">
    <property type="entry name" value="ABATE"/>
    <property type="match status" value="1"/>
</dbReference>
<dbReference type="Pfam" id="PF11706">
    <property type="entry name" value="zf-CGNR"/>
    <property type="match status" value="1"/>
</dbReference>
<reference evidence="4" key="1">
    <citation type="journal article" date="2019" name="Int. J. Syst. Evol. Microbiol.">
        <title>The Global Catalogue of Microorganisms (GCM) 10K type strain sequencing project: providing services to taxonomists for standard genome sequencing and annotation.</title>
        <authorList>
            <consortium name="The Broad Institute Genomics Platform"/>
            <consortium name="The Broad Institute Genome Sequencing Center for Infectious Disease"/>
            <person name="Wu L."/>
            <person name="Ma J."/>
        </authorList>
    </citation>
    <scope>NUCLEOTIDE SEQUENCE [LARGE SCALE GENOMIC DNA]</scope>
    <source>
        <strain evidence="4">KLKA75</strain>
    </source>
</reference>
<protein>
    <submittedName>
        <fullName evidence="3">CGNR zinc finger domain-containing protein</fullName>
    </submittedName>
</protein>
<evidence type="ECO:0000259" key="2">
    <source>
        <dbReference type="Pfam" id="PF11706"/>
    </source>
</evidence>
<dbReference type="InterPro" id="IPR023286">
    <property type="entry name" value="ABATE_dom_sf"/>
</dbReference>
<keyword evidence="4" id="KW-1185">Reference proteome</keyword>